<proteinExistence type="predicted"/>
<evidence type="ECO:0000256" key="1">
    <source>
        <dbReference type="SAM" id="MobiDB-lite"/>
    </source>
</evidence>
<name>A0AAW0NVI6_9GOBI</name>
<feature type="region of interest" description="Disordered" evidence="1">
    <location>
        <begin position="78"/>
        <end position="138"/>
    </location>
</feature>
<keyword evidence="3" id="KW-1185">Reference proteome</keyword>
<evidence type="ECO:0000313" key="3">
    <source>
        <dbReference type="Proteomes" id="UP001460270"/>
    </source>
</evidence>
<evidence type="ECO:0000313" key="2">
    <source>
        <dbReference type="EMBL" id="KAK7901882.1"/>
    </source>
</evidence>
<dbReference type="AlphaFoldDB" id="A0AAW0NVI6"/>
<feature type="compositionally biased region" description="Pro residues" evidence="1">
    <location>
        <begin position="93"/>
        <end position="129"/>
    </location>
</feature>
<accession>A0AAW0NVI6</accession>
<organism evidence="2 3">
    <name type="scientific">Mugilogobius chulae</name>
    <name type="common">yellowstripe goby</name>
    <dbReference type="NCBI Taxonomy" id="88201"/>
    <lineage>
        <taxon>Eukaryota</taxon>
        <taxon>Metazoa</taxon>
        <taxon>Chordata</taxon>
        <taxon>Craniata</taxon>
        <taxon>Vertebrata</taxon>
        <taxon>Euteleostomi</taxon>
        <taxon>Actinopterygii</taxon>
        <taxon>Neopterygii</taxon>
        <taxon>Teleostei</taxon>
        <taxon>Neoteleostei</taxon>
        <taxon>Acanthomorphata</taxon>
        <taxon>Gobiaria</taxon>
        <taxon>Gobiiformes</taxon>
        <taxon>Gobioidei</taxon>
        <taxon>Gobiidae</taxon>
        <taxon>Gobionellinae</taxon>
        <taxon>Mugilogobius</taxon>
    </lineage>
</organism>
<reference evidence="3" key="1">
    <citation type="submission" date="2024-04" db="EMBL/GenBank/DDBJ databases">
        <title>Salinicola lusitanus LLJ914,a marine bacterium isolated from the Okinawa Trough.</title>
        <authorList>
            <person name="Li J."/>
        </authorList>
    </citation>
    <scope>NUCLEOTIDE SEQUENCE [LARGE SCALE GENOMIC DNA]</scope>
</reference>
<dbReference type="Proteomes" id="UP001460270">
    <property type="component" value="Unassembled WGS sequence"/>
</dbReference>
<gene>
    <name evidence="2" type="ORF">WMY93_018651</name>
</gene>
<protein>
    <submittedName>
        <fullName evidence="2">Uncharacterized protein</fullName>
    </submittedName>
</protein>
<comment type="caution">
    <text evidence="2">The sequence shown here is derived from an EMBL/GenBank/DDBJ whole genome shotgun (WGS) entry which is preliminary data.</text>
</comment>
<feature type="region of interest" description="Disordered" evidence="1">
    <location>
        <begin position="40"/>
        <end position="62"/>
    </location>
</feature>
<sequence>MRETKHTYRQAPGTRDHITVLACFNAAGEDVPPFIIYKGGAPGDSKTRLESPTLSMGSPRQGGFRRCGLYPLDPKAIDWSRVMPSGPQHWTPSLPPPAPAQPPLALPPHLESPPSSPPHPPSPPLPPSPRLSMAQPDVISSHPLVMTLGQIPTDLSDLLAEVKFARNNGRARRNIN</sequence>
<dbReference type="EMBL" id="JBBPFD010000013">
    <property type="protein sequence ID" value="KAK7901882.1"/>
    <property type="molecule type" value="Genomic_DNA"/>
</dbReference>